<feature type="compositionally biased region" description="Polar residues" evidence="2">
    <location>
        <begin position="303"/>
        <end position="327"/>
    </location>
</feature>
<keyword evidence="3" id="KW-0812">Transmembrane</keyword>
<dbReference type="InterPro" id="IPR003593">
    <property type="entry name" value="AAA+_ATPase"/>
</dbReference>
<dbReference type="Pfam" id="PF13401">
    <property type="entry name" value="AAA_22"/>
    <property type="match status" value="1"/>
</dbReference>
<dbReference type="InterPro" id="IPR052026">
    <property type="entry name" value="ExeA_AAA_ATPase_DNA-bind"/>
</dbReference>
<feature type="repeat" description="TPR" evidence="1">
    <location>
        <begin position="340"/>
        <end position="373"/>
    </location>
</feature>
<keyword evidence="3" id="KW-1133">Transmembrane helix</keyword>
<evidence type="ECO:0000256" key="1">
    <source>
        <dbReference type="PROSITE-ProRule" id="PRU00339"/>
    </source>
</evidence>
<dbReference type="Proteomes" id="UP000094056">
    <property type="component" value="Unassembled WGS sequence"/>
</dbReference>
<evidence type="ECO:0000256" key="3">
    <source>
        <dbReference type="SAM" id="Phobius"/>
    </source>
</evidence>
<dbReference type="InterPro" id="IPR049945">
    <property type="entry name" value="AAA_22"/>
</dbReference>
<dbReference type="GO" id="GO:0016887">
    <property type="term" value="F:ATP hydrolysis activity"/>
    <property type="evidence" value="ECO:0007669"/>
    <property type="project" value="InterPro"/>
</dbReference>
<dbReference type="SUPFAM" id="SSF81901">
    <property type="entry name" value="HCP-like"/>
    <property type="match status" value="1"/>
</dbReference>
<dbReference type="PROSITE" id="PS50005">
    <property type="entry name" value="TPR"/>
    <property type="match status" value="1"/>
</dbReference>
<organism evidence="5 6">
    <name type="scientific">Candidatus Scalindua rubra</name>
    <dbReference type="NCBI Taxonomy" id="1872076"/>
    <lineage>
        <taxon>Bacteria</taxon>
        <taxon>Pseudomonadati</taxon>
        <taxon>Planctomycetota</taxon>
        <taxon>Candidatus Brocadiia</taxon>
        <taxon>Candidatus Brocadiales</taxon>
        <taxon>Candidatus Scalinduaceae</taxon>
        <taxon>Candidatus Scalindua</taxon>
    </lineage>
</organism>
<keyword evidence="3" id="KW-0472">Membrane</keyword>
<feature type="region of interest" description="Disordered" evidence="2">
    <location>
        <begin position="303"/>
        <end position="329"/>
    </location>
</feature>
<dbReference type="Gene3D" id="3.40.50.300">
    <property type="entry name" value="P-loop containing nucleotide triphosphate hydrolases"/>
    <property type="match status" value="1"/>
</dbReference>
<proteinExistence type="predicted"/>
<accession>A0A1E3X762</accession>
<comment type="caution">
    <text evidence="5">The sequence shown here is derived from an EMBL/GenBank/DDBJ whole genome shotgun (WGS) entry which is preliminary data.</text>
</comment>
<feature type="transmembrane region" description="Helical" evidence="3">
    <location>
        <begin position="265"/>
        <end position="287"/>
    </location>
</feature>
<dbReference type="EMBL" id="MAYW01000115">
    <property type="protein sequence ID" value="ODS31478.1"/>
    <property type="molecule type" value="Genomic_DNA"/>
</dbReference>
<dbReference type="PANTHER" id="PTHR35894:SF1">
    <property type="entry name" value="PHOSPHORIBULOKINASE _ URIDINE KINASE FAMILY"/>
    <property type="match status" value="1"/>
</dbReference>
<dbReference type="InterPro" id="IPR019734">
    <property type="entry name" value="TPR_rpt"/>
</dbReference>
<sequence>MLITGEVGTGKTILCRTLLHRYRSRLENNIKTALILNPSYSDRQLLQLIIKDFGIQGNFKSKFDLINALNEFLLEETSRGHNVVLIIDEAQNLVVKQLEQVRLLSNFETEKEKLLQIILIGQPELCEKLELPSLRQLNQRIVVRYHLLPLKRDEAENYIKHRLKIASSENSENMVRFTNKAIDTIYESCKGTPRMINIICDRALLAGYTLETFTIDEHTIHKCVQEIDKKINGRLHGLQNREEDIKPRQTLINSSKNKKPWYKNFHVLLCIFLIIAGIPIVIISNFSDRLSVLSKLKPSDQKNIPVQPNLQNQPSVQTQKNTVPTKSDQSKLVIESKERINELYNKGHSYDKQGNYKEAIKWYRKAAEQGHARAQAILGIMYSQGQGVEQDFKEAVRWYQKAAEQGIDYAKEALKRLERNNPDDNFLIDLQKPIN</sequence>
<dbReference type="SMART" id="SM00382">
    <property type="entry name" value="AAA"/>
    <property type="match status" value="1"/>
</dbReference>
<evidence type="ECO:0000256" key="2">
    <source>
        <dbReference type="SAM" id="MobiDB-lite"/>
    </source>
</evidence>
<evidence type="ECO:0000313" key="5">
    <source>
        <dbReference type="EMBL" id="ODS31478.1"/>
    </source>
</evidence>
<dbReference type="InterPro" id="IPR027417">
    <property type="entry name" value="P-loop_NTPase"/>
</dbReference>
<dbReference type="SUPFAM" id="SSF52540">
    <property type="entry name" value="P-loop containing nucleoside triphosphate hydrolases"/>
    <property type="match status" value="1"/>
</dbReference>
<dbReference type="AlphaFoldDB" id="A0A1E3X762"/>
<gene>
    <name evidence="5" type="ORF">SCARUB_03409</name>
</gene>
<dbReference type="PATRIC" id="fig|1872076.5.peg.4060"/>
<dbReference type="Pfam" id="PF08238">
    <property type="entry name" value="Sel1"/>
    <property type="match status" value="1"/>
</dbReference>
<dbReference type="CDD" id="cd00009">
    <property type="entry name" value="AAA"/>
    <property type="match status" value="1"/>
</dbReference>
<feature type="domain" description="AAA+ ATPase" evidence="4">
    <location>
        <begin position="1"/>
        <end position="153"/>
    </location>
</feature>
<dbReference type="PANTHER" id="PTHR35894">
    <property type="entry name" value="GENERAL SECRETION PATHWAY PROTEIN A-RELATED"/>
    <property type="match status" value="1"/>
</dbReference>
<dbReference type="InterPro" id="IPR011990">
    <property type="entry name" value="TPR-like_helical_dom_sf"/>
</dbReference>
<dbReference type="SMART" id="SM00671">
    <property type="entry name" value="SEL1"/>
    <property type="match status" value="2"/>
</dbReference>
<evidence type="ECO:0000259" key="4">
    <source>
        <dbReference type="SMART" id="SM00382"/>
    </source>
</evidence>
<name>A0A1E3X762_9BACT</name>
<keyword evidence="1" id="KW-0802">TPR repeat</keyword>
<dbReference type="SMART" id="SM00028">
    <property type="entry name" value="TPR"/>
    <property type="match status" value="1"/>
</dbReference>
<dbReference type="Pfam" id="PF00515">
    <property type="entry name" value="TPR_1"/>
    <property type="match status" value="1"/>
</dbReference>
<evidence type="ECO:0000313" key="6">
    <source>
        <dbReference type="Proteomes" id="UP000094056"/>
    </source>
</evidence>
<protein>
    <recommendedName>
        <fullName evidence="4">AAA+ ATPase domain-containing protein</fullName>
    </recommendedName>
</protein>
<dbReference type="InterPro" id="IPR006597">
    <property type="entry name" value="Sel1-like"/>
</dbReference>
<reference evidence="5 6" key="1">
    <citation type="submission" date="2016-07" db="EMBL/GenBank/DDBJ databases">
        <title>Draft genome of Scalindua rubra, obtained from a brine-seawater interface in the Red Sea, sheds light on salt adaptation in anammox bacteria.</title>
        <authorList>
            <person name="Speth D.R."/>
            <person name="Lagkouvardos I."/>
            <person name="Wang Y."/>
            <person name="Qian P.-Y."/>
            <person name="Dutilh B.E."/>
            <person name="Jetten M.S."/>
        </authorList>
    </citation>
    <scope>NUCLEOTIDE SEQUENCE [LARGE SCALE GENOMIC DNA]</scope>
    <source>
        <strain evidence="5">BSI-1</strain>
    </source>
</reference>
<dbReference type="Gene3D" id="1.25.40.10">
    <property type="entry name" value="Tetratricopeptide repeat domain"/>
    <property type="match status" value="1"/>
</dbReference>